<dbReference type="EMBL" id="VOLR01000023">
    <property type="protein sequence ID" value="TWX56413.1"/>
    <property type="molecule type" value="Genomic_DNA"/>
</dbReference>
<proteinExistence type="inferred from homology"/>
<dbReference type="Proteomes" id="UP000321917">
    <property type="component" value="Unassembled WGS sequence"/>
</dbReference>
<comment type="caution">
    <text evidence="14">The sequence shown here is derived from an EMBL/GenBank/DDBJ whole genome shotgun (WGS) entry which is preliminary data.</text>
</comment>
<comment type="subcellular location">
    <subcellularLocation>
        <location evidence="1">Cell inner membrane</location>
        <topology evidence="1">Single-pass membrane protein</topology>
    </subcellularLocation>
</comment>
<dbReference type="InterPro" id="IPR045584">
    <property type="entry name" value="Pilin-like"/>
</dbReference>
<dbReference type="Pfam" id="PF12019">
    <property type="entry name" value="GspH"/>
    <property type="match status" value="1"/>
</dbReference>
<dbReference type="InterPro" id="IPR022346">
    <property type="entry name" value="T2SS_GspH"/>
</dbReference>
<evidence type="ECO:0000256" key="3">
    <source>
        <dbReference type="ARBA" id="ARBA00022475"/>
    </source>
</evidence>
<accession>A0A5C6Q9W0</accession>
<keyword evidence="7 11" id="KW-1133">Transmembrane helix</keyword>
<sequence length="191" mass="21203">MLYFTLKIKGFTLIETLITLAILIVLTVIAIPTFADLRIRIRVDNEISALHRLLLLTRNHAVNQERFVTVCPLNSSGQCSNEWHKTLTVFYDDNKNKTLDASSAEVIIKIKSAIKSGDKLQYAQGRTALIYAPSGRLAVWGGNGTFRYCPKSHSGKSRGIIISGAGRFYLSTDQNMDGADENRSGRIISCH</sequence>
<evidence type="ECO:0000313" key="16">
    <source>
        <dbReference type="Proteomes" id="UP000321917"/>
    </source>
</evidence>
<dbReference type="Pfam" id="PF07963">
    <property type="entry name" value="N_methyl"/>
    <property type="match status" value="1"/>
</dbReference>
<keyword evidence="3" id="KW-1003">Cell membrane</keyword>
<gene>
    <name evidence="13" type="ORF">ESZ26_15175</name>
    <name evidence="14" type="ORF">ESZ27_12740</name>
</gene>
<evidence type="ECO:0000256" key="9">
    <source>
        <dbReference type="ARBA" id="ARBA00025772"/>
    </source>
</evidence>
<evidence type="ECO:0000259" key="12">
    <source>
        <dbReference type="Pfam" id="PF12019"/>
    </source>
</evidence>
<name>A0A5C6Q9W0_9GAMM</name>
<evidence type="ECO:0000256" key="4">
    <source>
        <dbReference type="ARBA" id="ARBA00022481"/>
    </source>
</evidence>
<keyword evidence="8 11" id="KW-0472">Membrane</keyword>
<dbReference type="OrthoDB" id="6315619at2"/>
<dbReference type="RefSeq" id="WP_146800307.1">
    <property type="nucleotide sequence ID" value="NZ_VOLP01000022.1"/>
</dbReference>
<keyword evidence="6 11" id="KW-0812">Transmembrane</keyword>
<keyword evidence="5" id="KW-0997">Cell inner membrane</keyword>
<evidence type="ECO:0000256" key="1">
    <source>
        <dbReference type="ARBA" id="ARBA00004377"/>
    </source>
</evidence>
<evidence type="ECO:0000256" key="5">
    <source>
        <dbReference type="ARBA" id="ARBA00022519"/>
    </source>
</evidence>
<keyword evidence="4" id="KW-0488">Methylation</keyword>
<dbReference type="Gene3D" id="3.55.40.10">
    <property type="entry name" value="minor pseudopilin epsh domain"/>
    <property type="match status" value="1"/>
</dbReference>
<keyword evidence="15" id="KW-1185">Reference proteome</keyword>
<dbReference type="GO" id="GO:0015627">
    <property type="term" value="C:type II protein secretion system complex"/>
    <property type="evidence" value="ECO:0007669"/>
    <property type="project" value="InterPro"/>
</dbReference>
<evidence type="ECO:0000256" key="11">
    <source>
        <dbReference type="SAM" id="Phobius"/>
    </source>
</evidence>
<dbReference type="AlphaFoldDB" id="A0A5C6Q9W0"/>
<evidence type="ECO:0000256" key="10">
    <source>
        <dbReference type="ARBA" id="ARBA00030775"/>
    </source>
</evidence>
<organism evidence="14 16">
    <name type="scientific">Colwellia hornerae</name>
    <dbReference type="NCBI Taxonomy" id="89402"/>
    <lineage>
        <taxon>Bacteria</taxon>
        <taxon>Pseudomonadati</taxon>
        <taxon>Pseudomonadota</taxon>
        <taxon>Gammaproteobacteria</taxon>
        <taxon>Alteromonadales</taxon>
        <taxon>Colwelliaceae</taxon>
        <taxon>Colwellia</taxon>
    </lineage>
</organism>
<dbReference type="SUPFAM" id="SSF54523">
    <property type="entry name" value="Pili subunits"/>
    <property type="match status" value="1"/>
</dbReference>
<feature type="transmembrane region" description="Helical" evidence="11">
    <location>
        <begin position="12"/>
        <end position="35"/>
    </location>
</feature>
<dbReference type="PROSITE" id="PS00409">
    <property type="entry name" value="PROKAR_NTER_METHYL"/>
    <property type="match status" value="1"/>
</dbReference>
<dbReference type="GO" id="GO:0005886">
    <property type="term" value="C:plasma membrane"/>
    <property type="evidence" value="ECO:0007669"/>
    <property type="project" value="UniProtKB-SubCell"/>
</dbReference>
<evidence type="ECO:0000313" key="13">
    <source>
        <dbReference type="EMBL" id="TWX56413.1"/>
    </source>
</evidence>
<comment type="similarity">
    <text evidence="9">Belongs to the GSP H family.</text>
</comment>
<dbReference type="EMBL" id="VOLQ01000024">
    <property type="protein sequence ID" value="TWX65387.1"/>
    <property type="molecule type" value="Genomic_DNA"/>
</dbReference>
<evidence type="ECO:0000256" key="2">
    <source>
        <dbReference type="ARBA" id="ARBA00021549"/>
    </source>
</evidence>
<dbReference type="InterPro" id="IPR012902">
    <property type="entry name" value="N_methyl_site"/>
</dbReference>
<evidence type="ECO:0000313" key="14">
    <source>
        <dbReference type="EMBL" id="TWX65387.1"/>
    </source>
</evidence>
<dbReference type="Proteomes" id="UP000321525">
    <property type="component" value="Unassembled WGS sequence"/>
</dbReference>
<protein>
    <recommendedName>
        <fullName evidence="2">Type II secretion system protein H</fullName>
    </recommendedName>
    <alternativeName>
        <fullName evidence="10">General secretion pathway protein H</fullName>
    </alternativeName>
</protein>
<evidence type="ECO:0000256" key="6">
    <source>
        <dbReference type="ARBA" id="ARBA00022692"/>
    </source>
</evidence>
<reference evidence="14 16" key="1">
    <citation type="submission" date="2019-07" db="EMBL/GenBank/DDBJ databases">
        <title>Genomes of sea-ice associated Colwellia species.</title>
        <authorList>
            <person name="Bowman J.P."/>
        </authorList>
    </citation>
    <scope>NUCLEOTIDE SEQUENCE [LARGE SCALE GENOMIC DNA]</scope>
    <source>
        <strain evidence="13 15">ACAM 607</strain>
        <strain evidence="14 16">IC036</strain>
    </source>
</reference>
<evidence type="ECO:0000256" key="7">
    <source>
        <dbReference type="ARBA" id="ARBA00022989"/>
    </source>
</evidence>
<evidence type="ECO:0000256" key="8">
    <source>
        <dbReference type="ARBA" id="ARBA00023136"/>
    </source>
</evidence>
<evidence type="ECO:0000313" key="15">
    <source>
        <dbReference type="Proteomes" id="UP000321525"/>
    </source>
</evidence>
<feature type="domain" description="General secretion pathway GspH" evidence="12">
    <location>
        <begin position="48"/>
        <end position="166"/>
    </location>
</feature>
<dbReference type="GO" id="GO:0015628">
    <property type="term" value="P:protein secretion by the type II secretion system"/>
    <property type="evidence" value="ECO:0007669"/>
    <property type="project" value="InterPro"/>
</dbReference>